<accession>A0A0N4UWZ6</accession>
<dbReference type="FunFam" id="1.10.238.10:FF:000009">
    <property type="entry name" value="Visinin-like protein 1"/>
    <property type="match status" value="1"/>
</dbReference>
<dbReference type="PROSITE" id="PS00018">
    <property type="entry name" value="EF_HAND_1"/>
    <property type="match status" value="2"/>
</dbReference>
<dbReference type="Pfam" id="PF13499">
    <property type="entry name" value="EF-hand_7"/>
    <property type="match status" value="1"/>
</dbReference>
<gene>
    <name evidence="6" type="ORF">EVEC_LOCUS1740</name>
</gene>
<dbReference type="WBParaSite" id="EVEC_0000203201-mRNA-1">
    <property type="protein sequence ID" value="EVEC_0000203201-mRNA-1"/>
    <property type="gene ID" value="EVEC_0000203201"/>
</dbReference>
<evidence type="ECO:0000313" key="7">
    <source>
        <dbReference type="Proteomes" id="UP000274131"/>
    </source>
</evidence>
<evidence type="ECO:0000313" key="6">
    <source>
        <dbReference type="EMBL" id="VDD86597.1"/>
    </source>
</evidence>
<keyword evidence="4" id="KW-0106">Calcium</keyword>
<dbReference type="PROSITE" id="PS50222">
    <property type="entry name" value="EF_HAND_2"/>
    <property type="match status" value="3"/>
</dbReference>
<dbReference type="Proteomes" id="UP000274131">
    <property type="component" value="Unassembled WGS sequence"/>
</dbReference>
<dbReference type="EMBL" id="UXUI01007259">
    <property type="protein sequence ID" value="VDD86597.1"/>
    <property type="molecule type" value="Genomic_DNA"/>
</dbReference>
<keyword evidence="3" id="KW-0677">Repeat</keyword>
<name>A0A0N4UWZ6_ENTVE</name>
<dbReference type="OrthoDB" id="191686at2759"/>
<dbReference type="Gene3D" id="1.10.238.10">
    <property type="entry name" value="EF-hand"/>
    <property type="match status" value="2"/>
</dbReference>
<dbReference type="Pfam" id="PF13202">
    <property type="entry name" value="EF-hand_5"/>
    <property type="match status" value="1"/>
</dbReference>
<evidence type="ECO:0000259" key="5">
    <source>
        <dbReference type="PROSITE" id="PS50222"/>
    </source>
</evidence>
<reference evidence="6 7" key="2">
    <citation type="submission" date="2018-10" db="EMBL/GenBank/DDBJ databases">
        <authorList>
            <consortium name="Pathogen Informatics"/>
        </authorList>
    </citation>
    <scope>NUCLEOTIDE SEQUENCE [LARGE SCALE GENOMIC DNA]</scope>
</reference>
<evidence type="ECO:0000313" key="8">
    <source>
        <dbReference type="WBParaSite" id="EVEC_0000203201-mRNA-1"/>
    </source>
</evidence>
<organism evidence="8">
    <name type="scientific">Enterobius vermicularis</name>
    <name type="common">Human pinworm</name>
    <dbReference type="NCBI Taxonomy" id="51028"/>
    <lineage>
        <taxon>Eukaryota</taxon>
        <taxon>Metazoa</taxon>
        <taxon>Ecdysozoa</taxon>
        <taxon>Nematoda</taxon>
        <taxon>Chromadorea</taxon>
        <taxon>Rhabditida</taxon>
        <taxon>Spirurina</taxon>
        <taxon>Oxyuridomorpha</taxon>
        <taxon>Oxyuroidea</taxon>
        <taxon>Oxyuridae</taxon>
        <taxon>Enterobius</taxon>
    </lineage>
</organism>
<dbReference type="PANTHER" id="PTHR23055">
    <property type="entry name" value="CALCIUM BINDING PROTEINS"/>
    <property type="match status" value="1"/>
</dbReference>
<evidence type="ECO:0000256" key="2">
    <source>
        <dbReference type="ARBA" id="ARBA00022723"/>
    </source>
</evidence>
<feature type="domain" description="EF-hand" evidence="5">
    <location>
        <begin position="136"/>
        <end position="171"/>
    </location>
</feature>
<keyword evidence="2" id="KW-0479">Metal-binding</keyword>
<dbReference type="CDD" id="cd00051">
    <property type="entry name" value="EFh"/>
    <property type="match status" value="2"/>
</dbReference>
<reference evidence="8" key="1">
    <citation type="submission" date="2017-02" db="UniProtKB">
        <authorList>
            <consortium name="WormBaseParasite"/>
        </authorList>
    </citation>
    <scope>IDENTIFICATION</scope>
</reference>
<sequence length="227" mass="26421">MGKGQSKEDKKLDGSIKKRANRRLTVEELKELEEMTYFFISTFTRKEQLLFSFIPSKNNFLVTQNELKKWYKDFLRDCPTGELRIHEFQSIYKQFFPRGDPSKFASYVFGVFDSNKDGYISFREFIIALSITSRGSLDEKLDWAFSLYDVDKDGYITKTEMIEIVDAIYSMIGNVVDFSEGEETPEKRVAVIFSSMDLNLDGKLTREEFKVGSRNDPWIVQALTMDS</sequence>
<dbReference type="InterPro" id="IPR002048">
    <property type="entry name" value="EF_hand_dom"/>
</dbReference>
<feature type="domain" description="EF-hand" evidence="5">
    <location>
        <begin position="100"/>
        <end position="135"/>
    </location>
</feature>
<dbReference type="InterPro" id="IPR028846">
    <property type="entry name" value="Recoverin"/>
</dbReference>
<proteinExistence type="inferred from homology"/>
<evidence type="ECO:0000256" key="1">
    <source>
        <dbReference type="ARBA" id="ARBA00006049"/>
    </source>
</evidence>
<dbReference type="PANTHER" id="PTHR23055:SF172">
    <property type="entry name" value="EF-HAND DOMAIN-CONTAINING PROTEIN"/>
    <property type="match status" value="1"/>
</dbReference>
<dbReference type="SMART" id="SM00054">
    <property type="entry name" value="EFh"/>
    <property type="match status" value="3"/>
</dbReference>
<dbReference type="SUPFAM" id="SSF47473">
    <property type="entry name" value="EF-hand"/>
    <property type="match status" value="1"/>
</dbReference>
<evidence type="ECO:0000256" key="4">
    <source>
        <dbReference type="ARBA" id="ARBA00022837"/>
    </source>
</evidence>
<dbReference type="AlphaFoldDB" id="A0A0N4UWZ6"/>
<dbReference type="STRING" id="51028.A0A0N4UWZ6"/>
<dbReference type="InterPro" id="IPR011992">
    <property type="entry name" value="EF-hand-dom_pair"/>
</dbReference>
<dbReference type="GO" id="GO:0005509">
    <property type="term" value="F:calcium ion binding"/>
    <property type="evidence" value="ECO:0007669"/>
    <property type="project" value="InterPro"/>
</dbReference>
<dbReference type="InterPro" id="IPR018247">
    <property type="entry name" value="EF_Hand_1_Ca_BS"/>
</dbReference>
<keyword evidence="7" id="KW-1185">Reference proteome</keyword>
<comment type="similarity">
    <text evidence="1">Belongs to the recoverin family.</text>
</comment>
<protein>
    <submittedName>
        <fullName evidence="8">Neuronal calcium sensor 1</fullName>
    </submittedName>
</protein>
<evidence type="ECO:0000256" key="3">
    <source>
        <dbReference type="ARBA" id="ARBA00022737"/>
    </source>
</evidence>
<feature type="domain" description="EF-hand" evidence="5">
    <location>
        <begin position="184"/>
        <end position="219"/>
    </location>
</feature>